<name>A0A507C104_9FUNG</name>
<dbReference type="InterPro" id="IPR001339">
    <property type="entry name" value="mRNA_cap_enzyme_adenylation"/>
</dbReference>
<evidence type="ECO:0000256" key="3">
    <source>
        <dbReference type="ARBA" id="ARBA00022664"/>
    </source>
</evidence>
<dbReference type="GO" id="GO:0005525">
    <property type="term" value="F:GTP binding"/>
    <property type="evidence" value="ECO:0007669"/>
    <property type="project" value="UniProtKB-KW"/>
</dbReference>
<evidence type="ECO:0000256" key="2">
    <source>
        <dbReference type="ARBA" id="ARBA00012475"/>
    </source>
</evidence>
<comment type="caution">
    <text evidence="14">The sequence shown here is derived from an EMBL/GenBank/DDBJ whole genome shotgun (WGS) entry which is preliminary data.</text>
</comment>
<gene>
    <name evidence="14" type="ORF">SmJEL517_g03914</name>
</gene>
<keyword evidence="5" id="KW-0548">Nucleotidyltransferase</keyword>
<dbReference type="Gene3D" id="3.30.470.30">
    <property type="entry name" value="DNA ligase/mRNA capping enzyme"/>
    <property type="match status" value="1"/>
</dbReference>
<dbReference type="Gene3D" id="2.40.50.140">
    <property type="entry name" value="Nucleic acid-binding proteins"/>
    <property type="match status" value="1"/>
</dbReference>
<dbReference type="STRING" id="1806994.A0A507C104"/>
<evidence type="ECO:0000256" key="10">
    <source>
        <dbReference type="ARBA" id="ARBA00044624"/>
    </source>
</evidence>
<dbReference type="CDD" id="cd07895">
    <property type="entry name" value="Adenylation_mRNA_capping"/>
    <property type="match status" value="1"/>
</dbReference>
<dbReference type="InterPro" id="IPR051029">
    <property type="entry name" value="mRNA_Capping_Enz/RNA_Phosphat"/>
</dbReference>
<feature type="domain" description="mRNA capping enzyme adenylation" evidence="12">
    <location>
        <begin position="20"/>
        <end position="213"/>
    </location>
</feature>
<comment type="catalytic activity">
    <reaction evidence="10">
        <text>a 5'-end diphospho-ribonucleoside in mRNA + GTP + H(+) = a 5'-end (5'-triphosphoguanosine)-ribonucleoside in mRNA + diphosphate</text>
        <dbReference type="Rhea" id="RHEA:67012"/>
        <dbReference type="Rhea" id="RHEA-COMP:17165"/>
        <dbReference type="Rhea" id="RHEA-COMP:17166"/>
        <dbReference type="ChEBI" id="CHEBI:15378"/>
        <dbReference type="ChEBI" id="CHEBI:33019"/>
        <dbReference type="ChEBI" id="CHEBI:37565"/>
        <dbReference type="ChEBI" id="CHEBI:167616"/>
        <dbReference type="ChEBI" id="CHEBI:167617"/>
        <dbReference type="EC" id="2.7.7.50"/>
    </reaction>
    <physiologicalReaction direction="left-to-right" evidence="10">
        <dbReference type="Rhea" id="RHEA:67013"/>
    </physiologicalReaction>
</comment>
<dbReference type="PANTHER" id="PTHR10367">
    <property type="entry name" value="MRNA-CAPPING ENZYME"/>
    <property type="match status" value="1"/>
</dbReference>
<dbReference type="Proteomes" id="UP000319731">
    <property type="component" value="Unassembled WGS sequence"/>
</dbReference>
<comment type="subcellular location">
    <subcellularLocation>
        <location evidence="1">Nucleus</location>
    </subcellularLocation>
</comment>
<keyword evidence="15" id="KW-1185">Reference proteome</keyword>
<feature type="domain" description="mRNA capping enzyme C-terminal" evidence="13">
    <location>
        <begin position="217"/>
        <end position="324"/>
    </location>
</feature>
<keyword evidence="4" id="KW-0808">Transferase</keyword>
<dbReference type="GeneID" id="42005139"/>
<sequence length="386" mass="44129">MYVYELSLYASLDYRFPGAQPVSFAKHHLEELQHENYFVSEKADGIRCFMYATRSTTANKVWTFLIDRKNNYYLQPNLWLPSAENIGNPQIETLLDGELVLDQYPDGRKSTIFYLFDCLVCNGKNLCERSYEKRLGHLRELVLKPYKKRVKSHPEYASLHAFRIEEKPLQLAYHVRKVFEDMPTLLHLNDGVIFTSATAPYEAGTCEKMIKWKPVDENTVDFRIRIDDTNAGDWKVYLDIFSGVYGEPTYQRIGELTLDDALRDEWKAHPPQSGRIAECRYDSSATTHWKFSRWRDDKDEANHISVYAKIMQSIADAVAKEELIATSTDIQRAWYARDGKPLPPSSDVSSLKRSSTAGGEDHEPSNNDASSSVGGDANGNKRARGS</sequence>
<keyword evidence="8" id="KW-0342">GTP-binding</keyword>
<evidence type="ECO:0000256" key="5">
    <source>
        <dbReference type="ARBA" id="ARBA00022695"/>
    </source>
</evidence>
<dbReference type="SUPFAM" id="SSF50249">
    <property type="entry name" value="Nucleic acid-binding proteins"/>
    <property type="match status" value="1"/>
</dbReference>
<reference evidence="14 15" key="1">
    <citation type="journal article" date="2019" name="Sci. Rep.">
        <title>Comparative genomics of chytrid fungi reveal insights into the obligate biotrophic and pathogenic lifestyle of Synchytrium endobioticum.</title>
        <authorList>
            <person name="van de Vossenberg B.T.L.H."/>
            <person name="Warris S."/>
            <person name="Nguyen H.D.T."/>
            <person name="van Gent-Pelzer M.P.E."/>
            <person name="Joly D.L."/>
            <person name="van de Geest H.C."/>
            <person name="Bonants P.J.M."/>
            <person name="Smith D.S."/>
            <person name="Levesque C.A."/>
            <person name="van der Lee T.A.J."/>
        </authorList>
    </citation>
    <scope>NUCLEOTIDE SEQUENCE [LARGE SCALE GENOMIC DNA]</scope>
    <source>
        <strain evidence="14 15">JEL517</strain>
    </source>
</reference>
<dbReference type="Pfam" id="PF03919">
    <property type="entry name" value="mRNA_cap_C"/>
    <property type="match status" value="1"/>
</dbReference>
<evidence type="ECO:0000256" key="7">
    <source>
        <dbReference type="ARBA" id="ARBA00023042"/>
    </source>
</evidence>
<feature type="region of interest" description="Disordered" evidence="11">
    <location>
        <begin position="337"/>
        <end position="386"/>
    </location>
</feature>
<keyword evidence="3" id="KW-0507">mRNA processing</keyword>
<proteinExistence type="predicted"/>
<evidence type="ECO:0000256" key="1">
    <source>
        <dbReference type="ARBA" id="ARBA00004123"/>
    </source>
</evidence>
<keyword evidence="9" id="KW-0539">Nucleus</keyword>
<dbReference type="AlphaFoldDB" id="A0A507C104"/>
<evidence type="ECO:0000256" key="11">
    <source>
        <dbReference type="SAM" id="MobiDB-lite"/>
    </source>
</evidence>
<accession>A0A507C104</accession>
<dbReference type="EMBL" id="QEAO01000023">
    <property type="protein sequence ID" value="TPX33101.1"/>
    <property type="molecule type" value="Genomic_DNA"/>
</dbReference>
<dbReference type="RefSeq" id="XP_031024173.1">
    <property type="nucleotide sequence ID" value="XM_031169842.1"/>
</dbReference>
<evidence type="ECO:0000256" key="8">
    <source>
        <dbReference type="ARBA" id="ARBA00023134"/>
    </source>
</evidence>
<evidence type="ECO:0000313" key="15">
    <source>
        <dbReference type="Proteomes" id="UP000319731"/>
    </source>
</evidence>
<evidence type="ECO:0000256" key="4">
    <source>
        <dbReference type="ARBA" id="ARBA00022679"/>
    </source>
</evidence>
<evidence type="ECO:0000259" key="13">
    <source>
        <dbReference type="Pfam" id="PF03919"/>
    </source>
</evidence>
<dbReference type="GO" id="GO:0005634">
    <property type="term" value="C:nucleus"/>
    <property type="evidence" value="ECO:0007669"/>
    <property type="project" value="UniProtKB-SubCell"/>
</dbReference>
<evidence type="ECO:0000259" key="12">
    <source>
        <dbReference type="Pfam" id="PF01331"/>
    </source>
</evidence>
<dbReference type="InterPro" id="IPR012340">
    <property type="entry name" value="NA-bd_OB-fold"/>
</dbReference>
<dbReference type="GO" id="GO:0004484">
    <property type="term" value="F:mRNA guanylyltransferase activity"/>
    <property type="evidence" value="ECO:0007669"/>
    <property type="project" value="UniProtKB-EC"/>
</dbReference>
<dbReference type="OrthoDB" id="200924at2759"/>
<dbReference type="Pfam" id="PF01331">
    <property type="entry name" value="mRNA_cap_enzyme"/>
    <property type="match status" value="1"/>
</dbReference>
<dbReference type="GO" id="GO:0005524">
    <property type="term" value="F:ATP binding"/>
    <property type="evidence" value="ECO:0007669"/>
    <property type="project" value="InterPro"/>
</dbReference>
<dbReference type="EC" id="2.7.7.50" evidence="2"/>
<dbReference type="InterPro" id="IPR013846">
    <property type="entry name" value="mRNA_cap_enzyme_C"/>
</dbReference>
<feature type="compositionally biased region" description="Polar residues" evidence="11">
    <location>
        <begin position="346"/>
        <end position="357"/>
    </location>
</feature>
<keyword evidence="6" id="KW-0547">Nucleotide-binding</keyword>
<evidence type="ECO:0000313" key="14">
    <source>
        <dbReference type="EMBL" id="TPX33101.1"/>
    </source>
</evidence>
<organism evidence="14 15">
    <name type="scientific">Synchytrium microbalum</name>
    <dbReference type="NCBI Taxonomy" id="1806994"/>
    <lineage>
        <taxon>Eukaryota</taxon>
        <taxon>Fungi</taxon>
        <taxon>Fungi incertae sedis</taxon>
        <taxon>Chytridiomycota</taxon>
        <taxon>Chytridiomycota incertae sedis</taxon>
        <taxon>Chytridiomycetes</taxon>
        <taxon>Synchytriales</taxon>
        <taxon>Synchytriaceae</taxon>
        <taxon>Synchytrium</taxon>
    </lineage>
</organism>
<dbReference type="GO" id="GO:0006370">
    <property type="term" value="P:7-methylguanosine mRNA capping"/>
    <property type="evidence" value="ECO:0007669"/>
    <property type="project" value="UniProtKB-KW"/>
</dbReference>
<evidence type="ECO:0000256" key="6">
    <source>
        <dbReference type="ARBA" id="ARBA00022741"/>
    </source>
</evidence>
<keyword evidence="7" id="KW-0506">mRNA capping</keyword>
<dbReference type="PANTHER" id="PTHR10367:SF17">
    <property type="entry name" value="MRNA-CAPPING ENZYME"/>
    <property type="match status" value="1"/>
</dbReference>
<evidence type="ECO:0000256" key="9">
    <source>
        <dbReference type="ARBA" id="ARBA00023242"/>
    </source>
</evidence>
<dbReference type="SUPFAM" id="SSF56091">
    <property type="entry name" value="DNA ligase/mRNA capping enzyme, catalytic domain"/>
    <property type="match status" value="1"/>
</dbReference>
<protein>
    <recommendedName>
        <fullName evidence="2">mRNA guanylyltransferase</fullName>
        <ecNumber evidence="2">2.7.7.50</ecNumber>
    </recommendedName>
</protein>